<comment type="caution">
    <text evidence="1">The sequence shown here is derived from an EMBL/GenBank/DDBJ whole genome shotgun (WGS) entry which is preliminary data.</text>
</comment>
<feature type="non-terminal residue" evidence="1">
    <location>
        <position position="1"/>
    </location>
</feature>
<sequence length="29" mass="3492">VAVNFKKLKRKGEMRRHLEPGLIRLFIKN</sequence>
<accession>X1TZD0</accession>
<evidence type="ECO:0000313" key="1">
    <source>
        <dbReference type="EMBL" id="GAI85409.1"/>
    </source>
</evidence>
<name>X1TZD0_9ZZZZ</name>
<organism evidence="1">
    <name type="scientific">marine sediment metagenome</name>
    <dbReference type="NCBI Taxonomy" id="412755"/>
    <lineage>
        <taxon>unclassified sequences</taxon>
        <taxon>metagenomes</taxon>
        <taxon>ecological metagenomes</taxon>
    </lineage>
</organism>
<protein>
    <submittedName>
        <fullName evidence="1">Uncharacterized protein</fullName>
    </submittedName>
</protein>
<dbReference type="EMBL" id="BARW01011242">
    <property type="protein sequence ID" value="GAI85409.1"/>
    <property type="molecule type" value="Genomic_DNA"/>
</dbReference>
<proteinExistence type="predicted"/>
<dbReference type="AlphaFoldDB" id="X1TZD0"/>
<gene>
    <name evidence="1" type="ORF">S12H4_21758</name>
</gene>
<reference evidence="1" key="1">
    <citation type="journal article" date="2014" name="Front. Microbiol.">
        <title>High frequency of phylogenetically diverse reductive dehalogenase-homologous genes in deep subseafloor sedimentary metagenomes.</title>
        <authorList>
            <person name="Kawai M."/>
            <person name="Futagami T."/>
            <person name="Toyoda A."/>
            <person name="Takaki Y."/>
            <person name="Nishi S."/>
            <person name="Hori S."/>
            <person name="Arai W."/>
            <person name="Tsubouchi T."/>
            <person name="Morono Y."/>
            <person name="Uchiyama I."/>
            <person name="Ito T."/>
            <person name="Fujiyama A."/>
            <person name="Inagaki F."/>
            <person name="Takami H."/>
        </authorList>
    </citation>
    <scope>NUCLEOTIDE SEQUENCE</scope>
    <source>
        <strain evidence="1">Expedition CK06-06</strain>
    </source>
</reference>